<evidence type="ECO:0000313" key="6">
    <source>
        <dbReference type="Proteomes" id="UP000028545"/>
    </source>
</evidence>
<dbReference type="OMA" id="VKFYRKE"/>
<comment type="similarity">
    <text evidence="2 3">Belongs to the BCP1 family.</text>
</comment>
<evidence type="ECO:0000256" key="4">
    <source>
        <dbReference type="SAM" id="MobiDB-lite"/>
    </source>
</evidence>
<proteinExistence type="inferred from homology"/>
<dbReference type="EMBL" id="JOWA01000110">
    <property type="protein sequence ID" value="KEZ41024.1"/>
    <property type="molecule type" value="Genomic_DNA"/>
</dbReference>
<gene>
    <name evidence="5" type="ORF">SAPIO_CDS7058</name>
</gene>
<dbReference type="PIRSF" id="PIRSF028983">
    <property type="entry name" value="BCP1"/>
    <property type="match status" value="1"/>
</dbReference>
<comment type="subcellular location">
    <subcellularLocation>
        <location evidence="3">Nucleus</location>
    </subcellularLocation>
</comment>
<dbReference type="Pfam" id="PF13862">
    <property type="entry name" value="BCCIP"/>
    <property type="match status" value="1"/>
</dbReference>
<name>A0A084G112_PSEDA</name>
<dbReference type="Proteomes" id="UP000028545">
    <property type="component" value="Unassembled WGS sequence"/>
</dbReference>
<dbReference type="GeneID" id="27726130"/>
<dbReference type="OrthoDB" id="27543at2759"/>
<dbReference type="RefSeq" id="XP_016640823.1">
    <property type="nucleotide sequence ID" value="XM_016788996.1"/>
</dbReference>
<dbReference type="GO" id="GO:0015031">
    <property type="term" value="P:protein transport"/>
    <property type="evidence" value="ECO:0007669"/>
    <property type="project" value="UniProtKB-KW"/>
</dbReference>
<dbReference type="PANTHER" id="PTHR13261">
    <property type="entry name" value="BRCA2 AND CDKN1A INTERACTING PROTEIN"/>
    <property type="match status" value="1"/>
</dbReference>
<protein>
    <recommendedName>
        <fullName evidence="3">Protein BCP1</fullName>
    </recommendedName>
</protein>
<dbReference type="HOGENOM" id="CLU_068770_2_0_1"/>
<organism evidence="5 6">
    <name type="scientific">Pseudallescheria apiosperma</name>
    <name type="common">Scedosporium apiospermum</name>
    <dbReference type="NCBI Taxonomy" id="563466"/>
    <lineage>
        <taxon>Eukaryota</taxon>
        <taxon>Fungi</taxon>
        <taxon>Dikarya</taxon>
        <taxon>Ascomycota</taxon>
        <taxon>Pezizomycotina</taxon>
        <taxon>Sordariomycetes</taxon>
        <taxon>Hypocreomycetidae</taxon>
        <taxon>Microascales</taxon>
        <taxon>Microascaceae</taxon>
        <taxon>Scedosporium</taxon>
    </lineage>
</organism>
<sequence>MGKKRDRDSLSKEDAKRDPDAMDEDSSSDEDFDIVNVDFEWFNFDPTIDFHGTKTLLRQLLDVDSPLFDTSALADLILSNTAVGSTVKVDGKETDAYALITALPLSSQRAKHTALDALAEYIASKAAASPATAPVAQILEKDAKADVGLVVSERLINMPSEVAGPLYAMLVDELDDAVSESEPYDFSHVIVLSRVYREVLPDPEVREQEEGDERRRKTKKQKGGAAATQAGGEGEVFYFHPEDEVFMRFAEAKGSFAFTKEGEAVADSKRAFQDLGVKTEGFVMLFTRDKFREGVKAVGEFLKGSS</sequence>
<dbReference type="InterPro" id="IPR025602">
    <property type="entry name" value="BCP1_family"/>
</dbReference>
<evidence type="ECO:0000256" key="2">
    <source>
        <dbReference type="ARBA" id="ARBA00006781"/>
    </source>
</evidence>
<dbReference type="VEuPathDB" id="FungiDB:SAPIO_CDS7058"/>
<evidence type="ECO:0000256" key="1">
    <source>
        <dbReference type="ARBA" id="ARBA00002688"/>
    </source>
</evidence>
<feature type="region of interest" description="Disordered" evidence="4">
    <location>
        <begin position="1"/>
        <end position="29"/>
    </location>
</feature>
<accession>A0A084G112</accession>
<keyword evidence="6" id="KW-1185">Reference proteome</keyword>
<dbReference type="KEGG" id="sapo:SAPIO_CDS7058"/>
<feature type="compositionally biased region" description="Basic and acidic residues" evidence="4">
    <location>
        <begin position="203"/>
        <end position="215"/>
    </location>
</feature>
<evidence type="ECO:0000313" key="5">
    <source>
        <dbReference type="EMBL" id="KEZ41024.1"/>
    </source>
</evidence>
<feature type="region of interest" description="Disordered" evidence="4">
    <location>
        <begin position="203"/>
        <end position="229"/>
    </location>
</feature>
<comment type="function">
    <text evidence="1 3">Involved in nuclear export, actin cytoskeleton organization and vesicular transport.</text>
</comment>
<evidence type="ECO:0000256" key="3">
    <source>
        <dbReference type="PIRNR" id="PIRNR028983"/>
    </source>
</evidence>
<keyword evidence="3" id="KW-0539">Nucleus</keyword>
<feature type="compositionally biased region" description="Basic and acidic residues" evidence="4">
    <location>
        <begin position="1"/>
        <end position="20"/>
    </location>
</feature>
<comment type="caution">
    <text evidence="5">The sequence shown here is derived from an EMBL/GenBank/DDBJ whole genome shotgun (WGS) entry which is preliminary data.</text>
</comment>
<reference evidence="5 6" key="1">
    <citation type="journal article" date="2014" name="Genome Announc.">
        <title>Draft genome sequence of the pathogenic fungus Scedosporium apiospermum.</title>
        <authorList>
            <person name="Vandeputte P."/>
            <person name="Ghamrawi S."/>
            <person name="Rechenmann M."/>
            <person name="Iltis A."/>
            <person name="Giraud S."/>
            <person name="Fleury M."/>
            <person name="Thornton C."/>
            <person name="Delhaes L."/>
            <person name="Meyer W."/>
            <person name="Papon N."/>
            <person name="Bouchara J.P."/>
        </authorList>
    </citation>
    <scope>NUCLEOTIDE SEQUENCE [LARGE SCALE GENOMIC DNA]</scope>
    <source>
        <strain evidence="5 6">IHEM 14462</strain>
    </source>
</reference>
<keyword evidence="3" id="KW-0653">Protein transport</keyword>
<dbReference type="GO" id="GO:0005634">
    <property type="term" value="C:nucleus"/>
    <property type="evidence" value="ECO:0007669"/>
    <property type="project" value="UniProtKB-SubCell"/>
</dbReference>
<dbReference type="PANTHER" id="PTHR13261:SF0">
    <property type="entry name" value="BRCA2 AND CDKN1A-INTERACTING PROTEIN"/>
    <property type="match status" value="1"/>
</dbReference>
<dbReference type="AlphaFoldDB" id="A0A084G112"/>
<keyword evidence="3" id="KW-0813">Transport</keyword>